<sequence>MGKLGHPRLLINADFVKEATSTHCNIRFTEIARILKVHCETLWLYRCCHGIEKIYSVISDWELDALMRSFKTHKPESGFQYLMGFL</sequence>
<name>A0A0D0CKN5_9AGAM</name>
<organism evidence="1 2">
    <name type="scientific">Paxillus rubicundulus Ve08.2h10</name>
    <dbReference type="NCBI Taxonomy" id="930991"/>
    <lineage>
        <taxon>Eukaryota</taxon>
        <taxon>Fungi</taxon>
        <taxon>Dikarya</taxon>
        <taxon>Basidiomycota</taxon>
        <taxon>Agaricomycotina</taxon>
        <taxon>Agaricomycetes</taxon>
        <taxon>Agaricomycetidae</taxon>
        <taxon>Boletales</taxon>
        <taxon>Paxilineae</taxon>
        <taxon>Paxillaceae</taxon>
        <taxon>Paxillus</taxon>
    </lineage>
</organism>
<dbReference type="OrthoDB" id="2686689at2759"/>
<dbReference type="AlphaFoldDB" id="A0A0D0CKN5"/>
<dbReference type="InParanoid" id="A0A0D0CKN5"/>
<accession>A0A0D0CKN5</accession>
<protein>
    <submittedName>
        <fullName evidence="1">Uncharacterized protein</fullName>
    </submittedName>
</protein>
<dbReference type="EMBL" id="KN827859">
    <property type="protein sequence ID" value="KIK75798.1"/>
    <property type="molecule type" value="Genomic_DNA"/>
</dbReference>
<dbReference type="Proteomes" id="UP000054538">
    <property type="component" value="Unassembled WGS sequence"/>
</dbReference>
<evidence type="ECO:0000313" key="2">
    <source>
        <dbReference type="Proteomes" id="UP000054538"/>
    </source>
</evidence>
<dbReference type="STRING" id="930991.A0A0D0CKN5"/>
<reference evidence="1 2" key="1">
    <citation type="submission" date="2014-04" db="EMBL/GenBank/DDBJ databases">
        <authorList>
            <consortium name="DOE Joint Genome Institute"/>
            <person name="Kuo A."/>
            <person name="Kohler A."/>
            <person name="Jargeat P."/>
            <person name="Nagy L.G."/>
            <person name="Floudas D."/>
            <person name="Copeland A."/>
            <person name="Barry K.W."/>
            <person name="Cichocki N."/>
            <person name="Veneault-Fourrey C."/>
            <person name="LaButti K."/>
            <person name="Lindquist E.A."/>
            <person name="Lipzen A."/>
            <person name="Lundell T."/>
            <person name="Morin E."/>
            <person name="Murat C."/>
            <person name="Sun H."/>
            <person name="Tunlid A."/>
            <person name="Henrissat B."/>
            <person name="Grigoriev I.V."/>
            <person name="Hibbett D.S."/>
            <person name="Martin F."/>
            <person name="Nordberg H.P."/>
            <person name="Cantor M.N."/>
            <person name="Hua S.X."/>
        </authorList>
    </citation>
    <scope>NUCLEOTIDE SEQUENCE [LARGE SCALE GENOMIC DNA]</scope>
    <source>
        <strain evidence="1 2">Ve08.2h10</strain>
    </source>
</reference>
<evidence type="ECO:0000313" key="1">
    <source>
        <dbReference type="EMBL" id="KIK75798.1"/>
    </source>
</evidence>
<dbReference type="HOGENOM" id="CLU_140503_0_0_1"/>
<keyword evidence="2" id="KW-1185">Reference proteome</keyword>
<proteinExistence type="predicted"/>
<reference evidence="2" key="2">
    <citation type="submission" date="2015-01" db="EMBL/GenBank/DDBJ databases">
        <title>Evolutionary Origins and Diversification of the Mycorrhizal Mutualists.</title>
        <authorList>
            <consortium name="DOE Joint Genome Institute"/>
            <consortium name="Mycorrhizal Genomics Consortium"/>
            <person name="Kohler A."/>
            <person name="Kuo A."/>
            <person name="Nagy L.G."/>
            <person name="Floudas D."/>
            <person name="Copeland A."/>
            <person name="Barry K.W."/>
            <person name="Cichocki N."/>
            <person name="Veneault-Fourrey C."/>
            <person name="LaButti K."/>
            <person name="Lindquist E.A."/>
            <person name="Lipzen A."/>
            <person name="Lundell T."/>
            <person name="Morin E."/>
            <person name="Murat C."/>
            <person name="Riley R."/>
            <person name="Ohm R."/>
            <person name="Sun H."/>
            <person name="Tunlid A."/>
            <person name="Henrissat B."/>
            <person name="Grigoriev I.V."/>
            <person name="Hibbett D.S."/>
            <person name="Martin F."/>
        </authorList>
    </citation>
    <scope>NUCLEOTIDE SEQUENCE [LARGE SCALE GENOMIC DNA]</scope>
    <source>
        <strain evidence="2">Ve08.2h10</strain>
    </source>
</reference>
<gene>
    <name evidence="1" type="ORF">PAXRUDRAFT_171697</name>
</gene>